<dbReference type="EMBL" id="JBBNAF010000005">
    <property type="protein sequence ID" value="KAK9142349.1"/>
    <property type="molecule type" value="Genomic_DNA"/>
</dbReference>
<gene>
    <name evidence="2" type="ORF">Syun_011749</name>
</gene>
<evidence type="ECO:0000313" key="3">
    <source>
        <dbReference type="Proteomes" id="UP001420932"/>
    </source>
</evidence>
<sequence length="167" mass="18156">MSRRAEVYLELHVDVRPRYRLMGSTVQKGEGSTDRRYQLRIAETFLPLLAMANQPDTSDSGTGDLQRILDGMSQMITSHDQQLQEILQLQRAYATASPSISTALVTQTGSAPTVHDPPVGPLVQAGPTVAEETHVQAEIVLPTPETSVEDTPNTSTNTSVRATSEAR</sequence>
<dbReference type="Proteomes" id="UP001420932">
    <property type="component" value="Unassembled WGS sequence"/>
</dbReference>
<comment type="caution">
    <text evidence="2">The sequence shown here is derived from an EMBL/GenBank/DDBJ whole genome shotgun (WGS) entry which is preliminary data.</text>
</comment>
<feature type="region of interest" description="Disordered" evidence="1">
    <location>
        <begin position="142"/>
        <end position="167"/>
    </location>
</feature>
<evidence type="ECO:0000256" key="1">
    <source>
        <dbReference type="SAM" id="MobiDB-lite"/>
    </source>
</evidence>
<protein>
    <submittedName>
        <fullName evidence="2">Uncharacterized protein</fullName>
    </submittedName>
</protein>
<organism evidence="2 3">
    <name type="scientific">Stephania yunnanensis</name>
    <dbReference type="NCBI Taxonomy" id="152371"/>
    <lineage>
        <taxon>Eukaryota</taxon>
        <taxon>Viridiplantae</taxon>
        <taxon>Streptophyta</taxon>
        <taxon>Embryophyta</taxon>
        <taxon>Tracheophyta</taxon>
        <taxon>Spermatophyta</taxon>
        <taxon>Magnoliopsida</taxon>
        <taxon>Ranunculales</taxon>
        <taxon>Menispermaceae</taxon>
        <taxon>Menispermoideae</taxon>
        <taxon>Cissampelideae</taxon>
        <taxon>Stephania</taxon>
    </lineage>
</organism>
<accession>A0AAP0JYV0</accession>
<reference evidence="2 3" key="1">
    <citation type="submission" date="2024-01" db="EMBL/GenBank/DDBJ databases">
        <title>Genome assemblies of Stephania.</title>
        <authorList>
            <person name="Yang L."/>
        </authorList>
    </citation>
    <scope>NUCLEOTIDE SEQUENCE [LARGE SCALE GENOMIC DNA]</scope>
    <source>
        <strain evidence="2">YNDBR</strain>
        <tissue evidence="2">Leaf</tissue>
    </source>
</reference>
<evidence type="ECO:0000313" key="2">
    <source>
        <dbReference type="EMBL" id="KAK9142349.1"/>
    </source>
</evidence>
<dbReference type="AlphaFoldDB" id="A0AAP0JYV0"/>
<feature type="compositionally biased region" description="Polar residues" evidence="1">
    <location>
        <begin position="144"/>
        <end position="167"/>
    </location>
</feature>
<proteinExistence type="predicted"/>
<name>A0AAP0JYV0_9MAGN</name>
<keyword evidence="3" id="KW-1185">Reference proteome</keyword>